<dbReference type="EMBL" id="AP014946">
    <property type="protein sequence ID" value="BAT59371.1"/>
    <property type="molecule type" value="Genomic_DNA"/>
</dbReference>
<dbReference type="InterPro" id="IPR027417">
    <property type="entry name" value="P-loop_NTPase"/>
</dbReference>
<dbReference type="SUPFAM" id="SSF52540">
    <property type="entry name" value="P-loop containing nucleoside triphosphate hydrolases"/>
    <property type="match status" value="1"/>
</dbReference>
<dbReference type="NCBIfam" id="TIGR03709">
    <property type="entry name" value="PPK2_rel_1"/>
    <property type="match status" value="1"/>
</dbReference>
<evidence type="ECO:0000259" key="6">
    <source>
        <dbReference type="Pfam" id="PF03976"/>
    </source>
</evidence>
<proteinExistence type="inferred from homology"/>
<dbReference type="Gene3D" id="3.40.50.300">
    <property type="entry name" value="P-loop containing nucleotide triphosphate hydrolases"/>
    <property type="match status" value="1"/>
</dbReference>
<keyword evidence="4" id="KW-0066">ATP synthesis</keyword>
<evidence type="ECO:0000313" key="7">
    <source>
        <dbReference type="EMBL" id="BAT59371.1"/>
    </source>
</evidence>
<gene>
    <name evidence="7" type="ORF">GJW-30_1_01903</name>
</gene>
<dbReference type="RefSeq" id="WP_096354638.1">
    <property type="nucleotide sequence ID" value="NZ_AP014946.1"/>
</dbReference>
<dbReference type="GO" id="GO:0008976">
    <property type="term" value="F:polyphosphate kinase activity"/>
    <property type="evidence" value="ECO:0007669"/>
    <property type="project" value="InterPro"/>
</dbReference>
<dbReference type="PANTHER" id="PTHR34383">
    <property type="entry name" value="POLYPHOSPHATE:AMP PHOSPHOTRANSFERASE-RELATED"/>
    <property type="match status" value="1"/>
</dbReference>
<evidence type="ECO:0000256" key="4">
    <source>
        <dbReference type="ARBA" id="ARBA00023310"/>
    </source>
</evidence>
<sequence>MISKKVIDSFKVTNGKKFRLADYKTNDTAGVDISKEDAATLLAETVSKIADLQAKLYADDRSALLVIVQAMDAAGKDSAIAAVTSGVNPAGVVVHSFKAPTSTELDHDFMWRTTNVLPERGRIGIFNRSYYEEVLITRVHPNILEHQKLPRDSITPNIYKDRLEDIRSFEAYIARNGIRPIKIFLNVSMDEQRKRFLSRIDEPAKNWKFNMADVTERKLFSKYMEAYEDAIRSTATPEAPWYVVPADRKWFARLVMAGAILDALEKIDPKFPTLPKEQLAELKAARAALMAEGPLKEKKEKKKEKDE</sequence>
<reference evidence="7 8" key="1">
    <citation type="submission" date="2015-08" db="EMBL/GenBank/DDBJ databases">
        <title>Investigation of the bacterial diversity of lava forest soil.</title>
        <authorList>
            <person name="Lee J.S."/>
        </authorList>
    </citation>
    <scope>NUCLEOTIDE SEQUENCE [LARGE SCALE GENOMIC DNA]</scope>
    <source>
        <strain evidence="7 8">GJW-30</strain>
    </source>
</reference>
<dbReference type="PIRSF" id="PIRSF028756">
    <property type="entry name" value="PPK2_prd"/>
    <property type="match status" value="1"/>
</dbReference>
<comment type="catalytic activity">
    <reaction evidence="5">
        <text>[phosphate](n) + ATP = [phosphate](n+1) + ADP</text>
        <dbReference type="Rhea" id="RHEA:19573"/>
        <dbReference type="Rhea" id="RHEA-COMP:9859"/>
        <dbReference type="Rhea" id="RHEA-COMP:14280"/>
        <dbReference type="ChEBI" id="CHEBI:16838"/>
        <dbReference type="ChEBI" id="CHEBI:30616"/>
        <dbReference type="ChEBI" id="CHEBI:456216"/>
    </reaction>
    <physiologicalReaction direction="right-to-left" evidence="5">
        <dbReference type="Rhea" id="RHEA:19575"/>
    </physiologicalReaction>
</comment>
<dbReference type="OrthoDB" id="9775224at2"/>
<dbReference type="Pfam" id="PF03976">
    <property type="entry name" value="PPK2"/>
    <property type="match status" value="1"/>
</dbReference>
<keyword evidence="2" id="KW-0808">Transferase</keyword>
<dbReference type="GO" id="GO:0006754">
    <property type="term" value="P:ATP biosynthetic process"/>
    <property type="evidence" value="ECO:0007669"/>
    <property type="project" value="UniProtKB-KW"/>
</dbReference>
<dbReference type="KEGG" id="vgo:GJW-30_1_01903"/>
<evidence type="ECO:0000313" key="8">
    <source>
        <dbReference type="Proteomes" id="UP000236884"/>
    </source>
</evidence>
<dbReference type="PANTHER" id="PTHR34383:SF3">
    <property type="entry name" value="POLYPHOSPHATE:AMP PHOSPHOTRANSFERASE"/>
    <property type="match status" value="1"/>
</dbReference>
<accession>A0A0S3PTY2</accession>
<keyword evidence="3 7" id="KW-0418">Kinase</keyword>
<evidence type="ECO:0000256" key="2">
    <source>
        <dbReference type="ARBA" id="ARBA00022679"/>
    </source>
</evidence>
<organism evidence="7 8">
    <name type="scientific">Variibacter gotjawalensis</name>
    <dbReference type="NCBI Taxonomy" id="1333996"/>
    <lineage>
        <taxon>Bacteria</taxon>
        <taxon>Pseudomonadati</taxon>
        <taxon>Pseudomonadota</taxon>
        <taxon>Alphaproteobacteria</taxon>
        <taxon>Hyphomicrobiales</taxon>
        <taxon>Nitrobacteraceae</taxon>
        <taxon>Variibacter</taxon>
    </lineage>
</organism>
<dbReference type="InterPro" id="IPR022488">
    <property type="entry name" value="PPK2-related"/>
</dbReference>
<dbReference type="GO" id="GO:0006797">
    <property type="term" value="P:polyphosphate metabolic process"/>
    <property type="evidence" value="ECO:0007669"/>
    <property type="project" value="InterPro"/>
</dbReference>
<feature type="domain" description="Polyphosphate kinase-2-related" evidence="6">
    <location>
        <begin position="34"/>
        <end position="270"/>
    </location>
</feature>
<evidence type="ECO:0000256" key="5">
    <source>
        <dbReference type="ARBA" id="ARBA00024500"/>
    </source>
</evidence>
<keyword evidence="8" id="KW-1185">Reference proteome</keyword>
<evidence type="ECO:0000256" key="3">
    <source>
        <dbReference type="ARBA" id="ARBA00022777"/>
    </source>
</evidence>
<dbReference type="InterPro" id="IPR016898">
    <property type="entry name" value="Polyphosphate_phosphotransfera"/>
</dbReference>
<dbReference type="Proteomes" id="UP000236884">
    <property type="component" value="Chromosome"/>
</dbReference>
<dbReference type="AlphaFoldDB" id="A0A0S3PTY2"/>
<protein>
    <submittedName>
        <fullName evidence="7">Polyphosphate kinase 2, PPK2</fullName>
    </submittedName>
</protein>
<dbReference type="InterPro" id="IPR022300">
    <property type="entry name" value="PPK2-rel_1"/>
</dbReference>
<name>A0A0S3PTY2_9BRAD</name>
<evidence type="ECO:0000256" key="1">
    <source>
        <dbReference type="ARBA" id="ARBA00009924"/>
    </source>
</evidence>
<comment type="similarity">
    <text evidence="1">Belongs to the polyphosphate kinase 2 (PPK2) family. Class I subfamily.</text>
</comment>